<proteinExistence type="predicted"/>
<protein>
    <recommendedName>
        <fullName evidence="1">RNA helicase</fullName>
        <ecNumber evidence="1">3.6.4.13</ecNumber>
    </recommendedName>
</protein>
<dbReference type="Proteomes" id="UP000220158">
    <property type="component" value="Chromosome 12"/>
</dbReference>
<evidence type="ECO:0000313" key="10">
    <source>
        <dbReference type="Proteomes" id="UP000220158"/>
    </source>
</evidence>
<dbReference type="Gene3D" id="3.40.50.300">
    <property type="entry name" value="P-loop containing nucleotide triphosphate hydrolases"/>
    <property type="match status" value="2"/>
</dbReference>
<dbReference type="AlphaFoldDB" id="A0A1J1H962"/>
<dbReference type="CDD" id="cd18787">
    <property type="entry name" value="SF2_C_DEAD"/>
    <property type="match status" value="1"/>
</dbReference>
<dbReference type="CDD" id="cd17963">
    <property type="entry name" value="DEADc_DDX19_DDX25"/>
    <property type="match status" value="1"/>
</dbReference>
<dbReference type="Pfam" id="PF00271">
    <property type="entry name" value="Helicase_C"/>
    <property type="match status" value="1"/>
</dbReference>
<name>A0A1J1H962_PLARL</name>
<dbReference type="PROSITE" id="PS51192">
    <property type="entry name" value="HELICASE_ATP_BIND_1"/>
    <property type="match status" value="1"/>
</dbReference>
<evidence type="ECO:0000259" key="8">
    <source>
        <dbReference type="PROSITE" id="PS51194"/>
    </source>
</evidence>
<dbReference type="EC" id="3.6.4.13" evidence="1"/>
<dbReference type="InterPro" id="IPR027417">
    <property type="entry name" value="P-loop_NTPase"/>
</dbReference>
<accession>A0A1J1H962</accession>
<organism evidence="9 10">
    <name type="scientific">Plasmodium relictum</name>
    <dbReference type="NCBI Taxonomy" id="85471"/>
    <lineage>
        <taxon>Eukaryota</taxon>
        <taxon>Sar</taxon>
        <taxon>Alveolata</taxon>
        <taxon>Apicomplexa</taxon>
        <taxon>Aconoidasida</taxon>
        <taxon>Haemosporida</taxon>
        <taxon>Plasmodiidae</taxon>
        <taxon>Plasmodium</taxon>
        <taxon>Plasmodium (Haemamoeba)</taxon>
    </lineage>
</organism>
<keyword evidence="5" id="KW-0067">ATP-binding</keyword>
<feature type="compositionally biased region" description="Basic and acidic residues" evidence="6">
    <location>
        <begin position="1"/>
        <end position="19"/>
    </location>
</feature>
<evidence type="ECO:0000259" key="7">
    <source>
        <dbReference type="PROSITE" id="PS51192"/>
    </source>
</evidence>
<evidence type="ECO:0000256" key="3">
    <source>
        <dbReference type="ARBA" id="ARBA00022801"/>
    </source>
</evidence>
<dbReference type="GO" id="GO:0003724">
    <property type="term" value="F:RNA helicase activity"/>
    <property type="evidence" value="ECO:0007669"/>
    <property type="project" value="UniProtKB-EC"/>
</dbReference>
<dbReference type="EMBL" id="LN835307">
    <property type="protein sequence ID" value="CRH01335.1"/>
    <property type="molecule type" value="Genomic_DNA"/>
</dbReference>
<evidence type="ECO:0000256" key="1">
    <source>
        <dbReference type="ARBA" id="ARBA00012552"/>
    </source>
</evidence>
<dbReference type="PANTHER" id="PTHR47958">
    <property type="entry name" value="ATP-DEPENDENT RNA HELICASE DBP3"/>
    <property type="match status" value="1"/>
</dbReference>
<dbReference type="KEGG" id="prel:PRELSG_1221900"/>
<sequence>MDTKDINTEKKDEKKDSKQNESFNTENENLKNVKESKNNENLKNDEELKNDEILKNENSKDINLKDEETKDDNLKNNENKDNKGENVMNMFLSYIQKNKDDPQVLQQMLNMMSEQMKNNLPSNALNINSANANEKIKNEGSHISNNENIIGENKNNNQCPNDKEKDENKKINEDNKNLTINGINTINDKNPEQENKIVNECNKLDNLNKLDEINKTNGIHNSKYSEKEMLSKLINNYVDKKNIPETNIGNNDKLNNLGFNNSNSNKLDNNNVNEYMINQNIYRNTQSFNEKNSSNVENNGLMKKKHNELVEDNDEYVIENNETKESFEEEAVNLIEKLKILNNDKNKVDTLNRSYTKTNDINNQSDFKLYHSKNTWEELKIDNELIQILTYLKFFSPSKIQAYALPIILNSNKNLIAQSQNGSGKTLTFVIAILSKINRSLSSLQSMCICPTRELSQQNYDVIGSFTKYLNVKVFLAVPLCEKYSKSGGFQIYVGTPGKTLDFLKRRYIDTNNIKLFVLDEADDLIDIKNNMSTQVESIKRFLPRNCQILLFSATYNKDVRLFADQFAPQATKISVRQEDLTLKCVKQYYLITENDEQKYYYLSELYCSMTISQCVIFVNSKKSAYNLYKFMTDNNHNVTLICADSVISRFTKNQVQKANVLVMDPQTRDTLMSDFKKGISKVLICTDLLSRGIDVPSISLVINFDLPYIYQGRIEDNSSSFQNQKVNMETYIHRIGRTGRFGSKGMAINFISKNQLPHINQIEQFYKCVISDLEFDSELMKTSLTKLKN</sequence>
<dbReference type="GO" id="GO:0003676">
    <property type="term" value="F:nucleic acid binding"/>
    <property type="evidence" value="ECO:0007669"/>
    <property type="project" value="InterPro"/>
</dbReference>
<dbReference type="GO" id="GO:0005524">
    <property type="term" value="F:ATP binding"/>
    <property type="evidence" value="ECO:0007669"/>
    <property type="project" value="UniProtKB-KW"/>
</dbReference>
<evidence type="ECO:0000256" key="2">
    <source>
        <dbReference type="ARBA" id="ARBA00022741"/>
    </source>
</evidence>
<feature type="region of interest" description="Disordered" evidence="6">
    <location>
        <begin position="1"/>
        <end position="85"/>
    </location>
</feature>
<evidence type="ECO:0000256" key="4">
    <source>
        <dbReference type="ARBA" id="ARBA00022806"/>
    </source>
</evidence>
<dbReference type="Pfam" id="PF00270">
    <property type="entry name" value="DEAD"/>
    <property type="match status" value="1"/>
</dbReference>
<keyword evidence="3 9" id="KW-0378">Hydrolase</keyword>
<keyword evidence="4 9" id="KW-0347">Helicase</keyword>
<keyword evidence="10" id="KW-1185">Reference proteome</keyword>
<dbReference type="SMART" id="SM00490">
    <property type="entry name" value="HELICc"/>
    <property type="match status" value="1"/>
</dbReference>
<dbReference type="SMART" id="SM00487">
    <property type="entry name" value="DEXDc"/>
    <property type="match status" value="1"/>
</dbReference>
<feature type="compositionally biased region" description="Basic and acidic residues" evidence="6">
    <location>
        <begin position="161"/>
        <end position="170"/>
    </location>
</feature>
<dbReference type="SUPFAM" id="SSF52540">
    <property type="entry name" value="P-loop containing nucleoside triphosphate hydrolases"/>
    <property type="match status" value="1"/>
</dbReference>
<dbReference type="OrthoDB" id="10265785at2759"/>
<feature type="domain" description="Helicase ATP-binding" evidence="7">
    <location>
        <begin position="406"/>
        <end position="574"/>
    </location>
</feature>
<dbReference type="OMA" id="FMTDNNH"/>
<reference evidence="9 10" key="1">
    <citation type="submission" date="2015-04" db="EMBL/GenBank/DDBJ databases">
        <authorList>
            <consortium name="Pathogen Informatics"/>
        </authorList>
    </citation>
    <scope>NUCLEOTIDE SEQUENCE [LARGE SCALE GENOMIC DNA]</scope>
    <source>
        <strain evidence="9 10">SGS1</strain>
    </source>
</reference>
<evidence type="ECO:0000256" key="6">
    <source>
        <dbReference type="SAM" id="MobiDB-lite"/>
    </source>
</evidence>
<dbReference type="VEuPathDB" id="PlasmoDB:PRELSG_1221900"/>
<feature type="region of interest" description="Disordered" evidence="6">
    <location>
        <begin position="144"/>
        <end position="170"/>
    </location>
</feature>
<dbReference type="GO" id="GO:0016787">
    <property type="term" value="F:hydrolase activity"/>
    <property type="evidence" value="ECO:0007669"/>
    <property type="project" value="UniProtKB-KW"/>
</dbReference>
<gene>
    <name evidence="9" type="primary">DBP5</name>
    <name evidence="9" type="ORF">PRELSG_1221900</name>
</gene>
<dbReference type="GeneID" id="39737463"/>
<dbReference type="InterPro" id="IPR001650">
    <property type="entry name" value="Helicase_C-like"/>
</dbReference>
<dbReference type="PROSITE" id="PS51194">
    <property type="entry name" value="HELICASE_CTER"/>
    <property type="match status" value="1"/>
</dbReference>
<dbReference type="RefSeq" id="XP_028534335.1">
    <property type="nucleotide sequence ID" value="XM_028678003.1"/>
</dbReference>
<keyword evidence="2" id="KW-0547">Nucleotide-binding</keyword>
<dbReference type="InterPro" id="IPR014001">
    <property type="entry name" value="Helicase_ATP-bd"/>
</dbReference>
<dbReference type="InterPro" id="IPR011545">
    <property type="entry name" value="DEAD/DEAH_box_helicase_dom"/>
</dbReference>
<feature type="compositionally biased region" description="Low complexity" evidence="6">
    <location>
        <begin position="144"/>
        <end position="157"/>
    </location>
</feature>
<feature type="compositionally biased region" description="Basic and acidic residues" evidence="6">
    <location>
        <begin position="28"/>
        <end position="84"/>
    </location>
</feature>
<evidence type="ECO:0000256" key="5">
    <source>
        <dbReference type="ARBA" id="ARBA00022840"/>
    </source>
</evidence>
<feature type="domain" description="Helicase C-terminal" evidence="8">
    <location>
        <begin position="602"/>
        <end position="782"/>
    </location>
</feature>
<evidence type="ECO:0000313" key="9">
    <source>
        <dbReference type="EMBL" id="CRH01335.1"/>
    </source>
</evidence>